<dbReference type="SUPFAM" id="SSF52540">
    <property type="entry name" value="P-loop containing nucleoside triphosphate hydrolases"/>
    <property type="match status" value="1"/>
</dbReference>
<dbReference type="EMBL" id="JAFBFH010000005">
    <property type="protein sequence ID" value="MBM7714184.1"/>
    <property type="molecule type" value="Genomic_DNA"/>
</dbReference>
<organism evidence="6 7">
    <name type="scientific">Siminovitchia thermophila</name>
    <dbReference type="NCBI Taxonomy" id="1245522"/>
    <lineage>
        <taxon>Bacteria</taxon>
        <taxon>Bacillati</taxon>
        <taxon>Bacillota</taxon>
        <taxon>Bacilli</taxon>
        <taxon>Bacillales</taxon>
        <taxon>Bacillaceae</taxon>
        <taxon>Siminovitchia</taxon>
    </lineage>
</organism>
<sequence>MGRVASCTTLYRWSGPEPEWADAVALEWDGQLSKAQNAAAAAVLSAVKKEKELLVWAVCGAGKTEVLFSGIEAALQLGKRTCIATPRTDVALELAPRLQKVFPSIAVAVLYGGSEDRHVFSPLSISTTHQLMRFERAFDVMIVDEVDAFPYSFDQSLQWAVEKAAKKNAARIYLTATPSKRWQEECRYGKRNFIKIPARYHRKPLPAPVFVWCGNWRKSFEKSKLPRVVLKWVRERLQAGKQALIFLPHIQLMENSLPLFKQLHSSIQAVHAEDPLREEKVNAMRREKIPILLTTTILERGVTFSNLDVAVIGAEDPIFTEAALVQIAGRVGRSADFPGGNVTFFHHGKTKAMIQALVHINHMNKAARKAGLIDE</sequence>
<keyword evidence="1" id="KW-0547">Nucleotide-binding</keyword>
<protein>
    <submittedName>
        <fullName evidence="6">Competence protein ComFA</fullName>
    </submittedName>
</protein>
<gene>
    <name evidence="6" type="ORF">JOC94_001156</name>
</gene>
<dbReference type="InterPro" id="IPR001650">
    <property type="entry name" value="Helicase_C-like"/>
</dbReference>
<evidence type="ECO:0000313" key="7">
    <source>
        <dbReference type="Proteomes" id="UP000823485"/>
    </source>
</evidence>
<dbReference type="InterPro" id="IPR014001">
    <property type="entry name" value="Helicase_ATP-bd"/>
</dbReference>
<evidence type="ECO:0000256" key="3">
    <source>
        <dbReference type="ARBA" id="ARBA00023125"/>
    </source>
</evidence>
<dbReference type="PANTHER" id="PTHR30580:SF1">
    <property type="entry name" value="COMF OPERON PROTEIN 1"/>
    <property type="match status" value="1"/>
</dbReference>
<dbReference type="Pfam" id="PF00271">
    <property type="entry name" value="Helicase_C"/>
    <property type="match status" value="1"/>
</dbReference>
<name>A0ABS2R4T6_9BACI</name>
<dbReference type="InterPro" id="IPR027417">
    <property type="entry name" value="P-loop_NTPase"/>
</dbReference>
<evidence type="ECO:0000313" key="6">
    <source>
        <dbReference type="EMBL" id="MBM7714184.1"/>
    </source>
</evidence>
<evidence type="ECO:0000256" key="2">
    <source>
        <dbReference type="ARBA" id="ARBA00022840"/>
    </source>
</evidence>
<dbReference type="SMART" id="SM00490">
    <property type="entry name" value="HELICc"/>
    <property type="match status" value="1"/>
</dbReference>
<evidence type="ECO:0000259" key="4">
    <source>
        <dbReference type="PROSITE" id="PS51192"/>
    </source>
</evidence>
<dbReference type="PROSITE" id="PS51194">
    <property type="entry name" value="HELICASE_CTER"/>
    <property type="match status" value="1"/>
</dbReference>
<keyword evidence="3" id="KW-0238">DNA-binding</keyword>
<dbReference type="Proteomes" id="UP000823485">
    <property type="component" value="Unassembled WGS sequence"/>
</dbReference>
<evidence type="ECO:0000259" key="5">
    <source>
        <dbReference type="PROSITE" id="PS51194"/>
    </source>
</evidence>
<dbReference type="PROSITE" id="PS51192">
    <property type="entry name" value="HELICASE_ATP_BIND_1"/>
    <property type="match status" value="1"/>
</dbReference>
<dbReference type="InterPro" id="IPR006935">
    <property type="entry name" value="Helicase/UvrB_N"/>
</dbReference>
<dbReference type="PANTHER" id="PTHR30580">
    <property type="entry name" value="PRIMOSOMAL PROTEIN N"/>
    <property type="match status" value="1"/>
</dbReference>
<keyword evidence="7" id="KW-1185">Reference proteome</keyword>
<keyword evidence="2" id="KW-0067">ATP-binding</keyword>
<accession>A0ABS2R4T6</accession>
<evidence type="ECO:0000256" key="1">
    <source>
        <dbReference type="ARBA" id="ARBA00022741"/>
    </source>
</evidence>
<comment type="caution">
    <text evidence="6">The sequence shown here is derived from an EMBL/GenBank/DDBJ whole genome shotgun (WGS) entry which is preliminary data.</text>
</comment>
<dbReference type="Pfam" id="PF04851">
    <property type="entry name" value="ResIII"/>
    <property type="match status" value="1"/>
</dbReference>
<reference evidence="6 7" key="1">
    <citation type="submission" date="2021-01" db="EMBL/GenBank/DDBJ databases">
        <title>Genomic Encyclopedia of Type Strains, Phase IV (KMG-IV): sequencing the most valuable type-strain genomes for metagenomic binning, comparative biology and taxonomic classification.</title>
        <authorList>
            <person name="Goeker M."/>
        </authorList>
    </citation>
    <scope>NUCLEOTIDE SEQUENCE [LARGE SCALE GENOMIC DNA]</scope>
    <source>
        <strain evidence="6 7">DSM 105453</strain>
    </source>
</reference>
<feature type="domain" description="Helicase ATP-binding" evidence="4">
    <location>
        <begin position="44"/>
        <end position="196"/>
    </location>
</feature>
<proteinExistence type="predicted"/>
<dbReference type="Gene3D" id="3.40.50.300">
    <property type="entry name" value="P-loop containing nucleotide triphosphate hydrolases"/>
    <property type="match status" value="2"/>
</dbReference>
<feature type="domain" description="Helicase C-terminal" evidence="5">
    <location>
        <begin position="224"/>
        <end position="375"/>
    </location>
</feature>
<dbReference type="SMART" id="SM00487">
    <property type="entry name" value="DEXDc"/>
    <property type="match status" value="1"/>
</dbReference>